<gene>
    <name evidence="1" type="ORF">PEPS_30010</name>
</gene>
<evidence type="ECO:0000313" key="2">
    <source>
        <dbReference type="Proteomes" id="UP001354989"/>
    </source>
</evidence>
<dbReference type="EMBL" id="AP025293">
    <property type="protein sequence ID" value="BDD00721.1"/>
    <property type="molecule type" value="Genomic_DNA"/>
</dbReference>
<keyword evidence="2" id="KW-1185">Reference proteome</keyword>
<dbReference type="Proteomes" id="UP001354989">
    <property type="component" value="Plasmid pPP1"/>
</dbReference>
<sequence>MDYYKRAAVVKVEGIFTDFIDVPHDKVTYHPLFNLLMENQVPPESVVQVQLVEDLHVDQQENEEPNYSFESEYPIIKYRYRYHLHANGEINGDLMLVDDYDMIILNRYTGEISHKISPKAIMGFINEQMNLGKTMTGKVLGFGLNSNSNFDIKD</sequence>
<accession>A0ABN6LBY3</accession>
<reference evidence="1 2" key="1">
    <citation type="submission" date="2021-12" db="EMBL/GenBank/DDBJ databases">
        <title>Genome sequencing of bacteria with rrn-lacking chromosome and rrn-plasmid.</title>
        <authorList>
            <person name="Anda M."/>
            <person name="Iwasaki W."/>
        </authorList>
    </citation>
    <scope>NUCLEOTIDE SEQUENCE [LARGE SCALE GENOMIC DNA]</scope>
    <source>
        <strain evidence="1 2">NBRC 101262</strain>
        <plasmid evidence="1 2">pPP1</plasmid>
    </source>
</reference>
<organism evidence="1 2">
    <name type="scientific">Persicobacter psychrovividus</name>
    <dbReference type="NCBI Taxonomy" id="387638"/>
    <lineage>
        <taxon>Bacteria</taxon>
        <taxon>Pseudomonadati</taxon>
        <taxon>Bacteroidota</taxon>
        <taxon>Cytophagia</taxon>
        <taxon>Cytophagales</taxon>
        <taxon>Persicobacteraceae</taxon>
        <taxon>Persicobacter</taxon>
    </lineage>
</organism>
<protein>
    <submittedName>
        <fullName evidence="1">Uncharacterized protein</fullName>
    </submittedName>
</protein>
<dbReference type="RefSeq" id="WP_338398526.1">
    <property type="nucleotide sequence ID" value="NZ_AP025293.1"/>
</dbReference>
<keyword evidence="1" id="KW-0614">Plasmid</keyword>
<name>A0ABN6LBY3_9BACT</name>
<geneLocation type="plasmid" evidence="1 2">
    <name>pPP1</name>
</geneLocation>
<evidence type="ECO:0000313" key="1">
    <source>
        <dbReference type="EMBL" id="BDD00721.1"/>
    </source>
</evidence>
<proteinExistence type="predicted"/>